<dbReference type="AlphaFoldDB" id="A0A5B3GAT1"/>
<dbReference type="Proteomes" id="UP000323567">
    <property type="component" value="Unassembled WGS sequence"/>
</dbReference>
<dbReference type="EMBL" id="VVXK01000006">
    <property type="protein sequence ID" value="KAA2370748.1"/>
    <property type="molecule type" value="Genomic_DNA"/>
</dbReference>
<protein>
    <submittedName>
        <fullName evidence="2">Uncharacterized protein</fullName>
    </submittedName>
</protein>
<evidence type="ECO:0000256" key="1">
    <source>
        <dbReference type="SAM" id="SignalP"/>
    </source>
</evidence>
<comment type="caution">
    <text evidence="2">The sequence shown here is derived from an EMBL/GenBank/DDBJ whole genome shotgun (WGS) entry which is preliminary data.</text>
</comment>
<feature type="chain" id="PRO_5023126414" evidence="1">
    <location>
        <begin position="19"/>
        <end position="209"/>
    </location>
</feature>
<accession>A0A5B3GAT1</accession>
<sequence>MKKRVALLVALCIWKVVAAQTPYGEMPERFRPDTLPCRLGGGVCFGMDGLDAAIPRGEGASSCRDPRVVFVAGDTLITFISVAGVANTALGDPVCRFYGRNVARVVSRTRRMTGGRMGAADNDFPDDPDFAELQGVVIENQRYPWESYAAGDSAYRLPVARSLVGGKEDPLLGSDMRRRYVRLLTEVSVELKAGGTRPFVHVVYLLPDP</sequence>
<proteinExistence type="predicted"/>
<name>A0A5B3GAT1_9BACT</name>
<evidence type="ECO:0000313" key="2">
    <source>
        <dbReference type="EMBL" id="KAA2370748.1"/>
    </source>
</evidence>
<feature type="signal peptide" evidence="1">
    <location>
        <begin position="1"/>
        <end position="18"/>
    </location>
</feature>
<gene>
    <name evidence="2" type="ORF">F2Y13_05855</name>
</gene>
<keyword evidence="1" id="KW-0732">Signal</keyword>
<reference evidence="2 3" key="1">
    <citation type="journal article" date="2019" name="Nat. Med.">
        <title>A library of human gut bacterial isolates paired with longitudinal multiomics data enables mechanistic microbiome research.</title>
        <authorList>
            <person name="Poyet M."/>
            <person name="Groussin M."/>
            <person name="Gibbons S.M."/>
            <person name="Avila-Pacheco J."/>
            <person name="Jiang X."/>
            <person name="Kearney S.M."/>
            <person name="Perrotta A.R."/>
            <person name="Berdy B."/>
            <person name="Zhao S."/>
            <person name="Lieberman T.D."/>
            <person name="Swanson P.K."/>
            <person name="Smith M."/>
            <person name="Roesemann S."/>
            <person name="Alexander J.E."/>
            <person name="Rich S.A."/>
            <person name="Livny J."/>
            <person name="Vlamakis H."/>
            <person name="Clish C."/>
            <person name="Bullock K."/>
            <person name="Deik A."/>
            <person name="Scott J."/>
            <person name="Pierce K.A."/>
            <person name="Xavier R.J."/>
            <person name="Alm E.J."/>
        </authorList>
    </citation>
    <scope>NUCLEOTIDE SEQUENCE [LARGE SCALE GENOMIC DNA]</scope>
    <source>
        <strain evidence="2 3">BIOML-A2</strain>
    </source>
</reference>
<dbReference type="RefSeq" id="WP_149887191.1">
    <property type="nucleotide sequence ID" value="NZ_CAUDAW010000049.1"/>
</dbReference>
<organism evidence="2 3">
    <name type="scientific">Alistipes shahii</name>
    <dbReference type="NCBI Taxonomy" id="328814"/>
    <lineage>
        <taxon>Bacteria</taxon>
        <taxon>Pseudomonadati</taxon>
        <taxon>Bacteroidota</taxon>
        <taxon>Bacteroidia</taxon>
        <taxon>Bacteroidales</taxon>
        <taxon>Rikenellaceae</taxon>
        <taxon>Alistipes</taxon>
    </lineage>
</organism>
<evidence type="ECO:0000313" key="3">
    <source>
        <dbReference type="Proteomes" id="UP000323567"/>
    </source>
</evidence>